<evidence type="ECO:0000256" key="2">
    <source>
        <dbReference type="ARBA" id="ARBA00022723"/>
    </source>
</evidence>
<reference evidence="7 8" key="1">
    <citation type="submission" date="2014-04" db="EMBL/GenBank/DDBJ databases">
        <authorList>
            <consortium name="DOE Joint Genome Institute"/>
            <person name="Kuo A."/>
            <person name="Gay G."/>
            <person name="Dore J."/>
            <person name="Kohler A."/>
            <person name="Nagy L.G."/>
            <person name="Floudas D."/>
            <person name="Copeland A."/>
            <person name="Barry K.W."/>
            <person name="Cichocki N."/>
            <person name="Veneault-Fourrey C."/>
            <person name="LaButti K."/>
            <person name="Lindquist E.A."/>
            <person name="Lipzen A."/>
            <person name="Lundell T."/>
            <person name="Morin E."/>
            <person name="Murat C."/>
            <person name="Sun H."/>
            <person name="Tunlid A."/>
            <person name="Henrissat B."/>
            <person name="Grigoriev I.V."/>
            <person name="Hibbett D.S."/>
            <person name="Martin F."/>
            <person name="Nordberg H.P."/>
            <person name="Cantor M.N."/>
            <person name="Hua S.X."/>
        </authorList>
    </citation>
    <scope>NUCLEOTIDE SEQUENCE [LARGE SCALE GENOMIC DNA]</scope>
    <source>
        <strain evidence="8">h7</strain>
    </source>
</reference>
<dbReference type="Proteomes" id="UP000053424">
    <property type="component" value="Unassembled WGS sequence"/>
</dbReference>
<feature type="region of interest" description="Disordered" evidence="5">
    <location>
        <begin position="1532"/>
        <end position="1570"/>
    </location>
</feature>
<dbReference type="Pfam" id="PF20499">
    <property type="entry name" value="DUF6729"/>
    <property type="match status" value="1"/>
</dbReference>
<dbReference type="EMBL" id="KN831776">
    <property type="protein sequence ID" value="KIM42988.1"/>
    <property type="molecule type" value="Genomic_DNA"/>
</dbReference>
<feature type="compositionally biased region" description="Low complexity" evidence="5">
    <location>
        <begin position="192"/>
        <end position="203"/>
    </location>
</feature>
<dbReference type="HOGENOM" id="CLU_002847_0_0_1"/>
<keyword evidence="3" id="KW-0378">Hydrolase</keyword>
<keyword evidence="2" id="KW-0479">Metal-binding</keyword>
<name>A0A0C2XZE5_HEBCY</name>
<dbReference type="InterPro" id="IPR012337">
    <property type="entry name" value="RNaseH-like_sf"/>
</dbReference>
<gene>
    <name evidence="7" type="ORF">M413DRAFT_435145</name>
</gene>
<keyword evidence="4" id="KW-0269">Exonuclease</keyword>
<evidence type="ECO:0000313" key="7">
    <source>
        <dbReference type="EMBL" id="KIM42988.1"/>
    </source>
</evidence>
<evidence type="ECO:0000256" key="5">
    <source>
        <dbReference type="SAM" id="MobiDB-lite"/>
    </source>
</evidence>
<feature type="compositionally biased region" description="Basic residues" evidence="5">
    <location>
        <begin position="12"/>
        <end position="23"/>
    </location>
</feature>
<sequence length="1592" mass="178552">MADSEPPSQQPTKRRPGRPKGSKNKPDAGTKGNPVGRPRKKLDTANASMKHSKEKSTEKVHQRKAAITDNEAGPNNPERFSLIGPTITLATGGGETSAVENAPDHEHGSPVTESQTNYGSSAGLANESRGNIVRSKSAGSAPSIRAFFPPFNRISSRIPDVVTPTDSVQEQNPDPNAHAELSGQAAPPLEKSGVSHVSSVPPSLLRKSAPPKLQDQQPSDILNIGGHAADNSTAPEITEFATYDLPPSNEPHSSLSTTAGGAADEDMSETCGNISFGTIDDTEGIGFDEDPELDDSRPCPNDDEAQGNAPYHEPELHEQTPESSAKSFTPRTSIPTWLSSEYKDICEQLRMEMKTSKSCKPACYDAGQFFLTPKNPFFATANQFQISPTLFYRPCYFIWLPHLFVKIPCPSCKKAGRTRADGSTPMLYLLGWPRAPRRVVDIEFCVYIFGYRYNCNHEDCKETFQSWSSAILNVLPRPLAAQFTFHLTFRCGLTDRLVALLRSSFQRGLGPTPFSEMIRNFHVRYYELLQIQYLEMVKVRHYGSSSMFLAKHVRFSSWNDRNGYAGYTPSGPYFRAFYDNFIESHAREIDQYTAMLPARILAADHSFKVPKHLGKVGGEAVFGALHSVVNEYNEARAMTLTPTKAHDQFMPVLAEVAHSIRRYGHPDVELLYTDNVRGDKNMYESVFPSLKEKVKPVVPPSSLEALSIPVDWQTMLLSTPFQINSRLNDLMDDLRHLPESRNLDVAMDMEWSVNTTTGLYGRVAVVSISFEKTIYIIRLSKFLKHDKNGGVVLNPPHALLSFLRSPRILKHGVHIKADFTRLFKDCGFSSDDPPFCGAVELGRLAKERNISNTANDGELQLSTAWDDEELSEKHLQYAALDVYATWAVRSAFAELQPSEDVVLETPAGTPIKLLSRDQSSIVAVGFIAPDRPAKFQGVNITKTRILMNVTKVIQSGYLVRAEVTSSHQEVPLHMMSPHLPFTLVCLAKDLRIANDIMINQPTQHLSPLPTLPFPTRDSTLESSIDSAPLFSDRDENLPLTTFDPDSEQSLEESAIDSSAVLQLQALETRLRSQNFACESYSNSYRNSEIISRVLGDAFHLMNQLKLSPHHGLYRPFSRAFRDALFVLDNEDKANVEATLARKDLTIDQMILKSPEWVFDRVKRLIPRPDILHQRVFEVFQTFGPMKDAITSQPLFSSTVYAQAELMLENISLGHYSDPPGINLYMERGRDVDGLPLYRCLRGTNSIEGGIHQNIAKRFGSYNASPRFAVNLLRDYCLIHNLRVGTLNRTGKPYQGSFDIWERNRLARLVDETRDAFPQNTTELSVVGWVNGNDFEQASETFGILPLSPNLRRQYGMHDYSEHFAVGEKSLHRHLAKQQQTRIAVLPIHTPDERALFRLFMKFEGSSHSQPNWTSFTSRWSEHCDGKTIFYKLPDHLKTYYKAWKEFRNQENTIEQHRKAYDRIRALLVPDSSKIPPIPASHGTTLDLEIQNGHLDSPDNAPVTDWEIGLLFGKRSSQQTSIHFKYVDPSTNPRFAPLTHDSHGADKGKKRAREPDSNSAGTSAIKRRAPRKCVQCKKEDCQGKFLSKPCQYH</sequence>
<dbReference type="InterPro" id="IPR051132">
    <property type="entry name" value="3-5_Exonuclease_domain"/>
</dbReference>
<organism evidence="7 8">
    <name type="scientific">Hebeloma cylindrosporum</name>
    <dbReference type="NCBI Taxonomy" id="76867"/>
    <lineage>
        <taxon>Eukaryota</taxon>
        <taxon>Fungi</taxon>
        <taxon>Dikarya</taxon>
        <taxon>Basidiomycota</taxon>
        <taxon>Agaricomycotina</taxon>
        <taxon>Agaricomycetes</taxon>
        <taxon>Agaricomycetidae</taxon>
        <taxon>Agaricales</taxon>
        <taxon>Agaricineae</taxon>
        <taxon>Hymenogastraceae</taxon>
        <taxon>Hebeloma</taxon>
    </lineage>
</organism>
<dbReference type="InterPro" id="IPR046616">
    <property type="entry name" value="DUF6729"/>
</dbReference>
<feature type="region of interest" description="Disordered" evidence="5">
    <location>
        <begin position="155"/>
        <end position="332"/>
    </location>
</feature>
<feature type="region of interest" description="Disordered" evidence="5">
    <location>
        <begin position="1"/>
        <end position="143"/>
    </location>
</feature>
<evidence type="ECO:0000256" key="4">
    <source>
        <dbReference type="ARBA" id="ARBA00022839"/>
    </source>
</evidence>
<dbReference type="OrthoDB" id="3038406at2759"/>
<proteinExistence type="predicted"/>
<dbReference type="InterPro" id="IPR036397">
    <property type="entry name" value="RNaseH_sf"/>
</dbReference>
<feature type="compositionally biased region" description="Polar residues" evidence="5">
    <location>
        <begin position="250"/>
        <end position="259"/>
    </location>
</feature>
<evidence type="ECO:0000256" key="1">
    <source>
        <dbReference type="ARBA" id="ARBA00022722"/>
    </source>
</evidence>
<keyword evidence="8" id="KW-1185">Reference proteome</keyword>
<dbReference type="SUPFAM" id="SSF53098">
    <property type="entry name" value="Ribonuclease H-like"/>
    <property type="match status" value="1"/>
</dbReference>
<dbReference type="GO" id="GO:0008408">
    <property type="term" value="F:3'-5' exonuclease activity"/>
    <property type="evidence" value="ECO:0007669"/>
    <property type="project" value="TreeGrafter"/>
</dbReference>
<protein>
    <recommendedName>
        <fullName evidence="6">DUF6729 domain-containing protein</fullName>
    </recommendedName>
</protein>
<evidence type="ECO:0000256" key="3">
    <source>
        <dbReference type="ARBA" id="ARBA00022801"/>
    </source>
</evidence>
<dbReference type="GO" id="GO:0003676">
    <property type="term" value="F:nucleic acid binding"/>
    <property type="evidence" value="ECO:0007669"/>
    <property type="project" value="InterPro"/>
</dbReference>
<reference evidence="8" key="2">
    <citation type="submission" date="2015-01" db="EMBL/GenBank/DDBJ databases">
        <title>Evolutionary Origins and Diversification of the Mycorrhizal Mutualists.</title>
        <authorList>
            <consortium name="DOE Joint Genome Institute"/>
            <consortium name="Mycorrhizal Genomics Consortium"/>
            <person name="Kohler A."/>
            <person name="Kuo A."/>
            <person name="Nagy L.G."/>
            <person name="Floudas D."/>
            <person name="Copeland A."/>
            <person name="Barry K.W."/>
            <person name="Cichocki N."/>
            <person name="Veneault-Fourrey C."/>
            <person name="LaButti K."/>
            <person name="Lindquist E.A."/>
            <person name="Lipzen A."/>
            <person name="Lundell T."/>
            <person name="Morin E."/>
            <person name="Murat C."/>
            <person name="Riley R."/>
            <person name="Ohm R."/>
            <person name="Sun H."/>
            <person name="Tunlid A."/>
            <person name="Henrissat B."/>
            <person name="Grigoriev I.V."/>
            <person name="Hibbett D.S."/>
            <person name="Martin F."/>
        </authorList>
    </citation>
    <scope>NUCLEOTIDE SEQUENCE [LARGE SCALE GENOMIC DNA]</scope>
    <source>
        <strain evidence="8">h7</strain>
    </source>
</reference>
<feature type="compositionally biased region" description="Polar residues" evidence="5">
    <location>
        <begin position="111"/>
        <end position="120"/>
    </location>
</feature>
<feature type="compositionally biased region" description="Polar residues" evidence="5">
    <location>
        <begin position="321"/>
        <end position="332"/>
    </location>
</feature>
<feature type="compositionally biased region" description="Acidic residues" evidence="5">
    <location>
        <begin position="280"/>
        <end position="293"/>
    </location>
</feature>
<dbReference type="PANTHER" id="PTHR13620">
    <property type="entry name" value="3-5 EXONUCLEASE"/>
    <property type="match status" value="1"/>
</dbReference>
<accession>A0A0C2XZE5</accession>
<evidence type="ECO:0000313" key="8">
    <source>
        <dbReference type="Proteomes" id="UP000053424"/>
    </source>
</evidence>
<dbReference type="Gene3D" id="3.30.420.10">
    <property type="entry name" value="Ribonuclease H-like superfamily/Ribonuclease H"/>
    <property type="match status" value="1"/>
</dbReference>
<feature type="domain" description="DUF6729" evidence="6">
    <location>
        <begin position="383"/>
        <end position="539"/>
    </location>
</feature>
<dbReference type="STRING" id="686832.A0A0C2XZE5"/>
<evidence type="ECO:0000259" key="6">
    <source>
        <dbReference type="Pfam" id="PF20499"/>
    </source>
</evidence>
<feature type="compositionally biased region" description="Polar residues" evidence="5">
    <location>
        <begin position="1"/>
        <end position="11"/>
    </location>
</feature>
<dbReference type="GO" id="GO:0046872">
    <property type="term" value="F:metal ion binding"/>
    <property type="evidence" value="ECO:0007669"/>
    <property type="project" value="UniProtKB-KW"/>
</dbReference>
<feature type="compositionally biased region" description="Polar residues" evidence="5">
    <location>
        <begin position="164"/>
        <end position="174"/>
    </location>
</feature>
<dbReference type="PANTHER" id="PTHR13620:SF109">
    <property type="entry name" value="3'-5' EXONUCLEASE"/>
    <property type="match status" value="1"/>
</dbReference>
<keyword evidence="1" id="KW-0540">Nuclease</keyword>